<evidence type="ECO:0000256" key="1">
    <source>
        <dbReference type="SAM" id="Phobius"/>
    </source>
</evidence>
<keyword evidence="3" id="KW-1185">Reference proteome</keyword>
<evidence type="ECO:0000313" key="3">
    <source>
        <dbReference type="Proteomes" id="UP000826616"/>
    </source>
</evidence>
<keyword evidence="1" id="KW-0812">Transmembrane</keyword>
<evidence type="ECO:0008006" key="4">
    <source>
        <dbReference type="Google" id="ProtNLM"/>
    </source>
</evidence>
<keyword evidence="1" id="KW-0472">Membrane</keyword>
<organism evidence="2 3">
    <name type="scientific">Aneurinibacillus thermoaerophilus</name>
    <dbReference type="NCBI Taxonomy" id="143495"/>
    <lineage>
        <taxon>Bacteria</taxon>
        <taxon>Bacillati</taxon>
        <taxon>Bacillota</taxon>
        <taxon>Bacilli</taxon>
        <taxon>Bacillales</taxon>
        <taxon>Paenibacillaceae</taxon>
        <taxon>Aneurinibacillus group</taxon>
        <taxon>Aneurinibacillus</taxon>
    </lineage>
</organism>
<evidence type="ECO:0000313" key="2">
    <source>
        <dbReference type="EMBL" id="QYY43608.1"/>
    </source>
</evidence>
<name>A0ABX8YD09_ANETH</name>
<dbReference type="GeneID" id="97140743"/>
<gene>
    <name evidence="2" type="ORF">K3F53_05125</name>
</gene>
<dbReference type="Proteomes" id="UP000826616">
    <property type="component" value="Chromosome"/>
</dbReference>
<keyword evidence="1" id="KW-1133">Transmembrane helix</keyword>
<protein>
    <recommendedName>
        <fullName evidence="4">EamA-like transporter family protein</fullName>
    </recommendedName>
</protein>
<reference evidence="2 3" key="1">
    <citation type="submission" date="2021-08" db="EMBL/GenBank/DDBJ databases">
        <title>Complete genome sequence of the strain Aneurinibacillus thermoaerophilus CCM 8960.</title>
        <authorList>
            <person name="Musilova J."/>
            <person name="Kourilova X."/>
            <person name="Pernicova I."/>
            <person name="Bezdicek M."/>
            <person name="Lengerova M."/>
            <person name="Obruca S."/>
            <person name="Sedlar K."/>
        </authorList>
    </citation>
    <scope>NUCLEOTIDE SEQUENCE [LARGE SCALE GENOMIC DNA]</scope>
    <source>
        <strain evidence="2 3">CCM 8960</strain>
    </source>
</reference>
<dbReference type="RefSeq" id="WP_156424081.1">
    <property type="nucleotide sequence ID" value="NZ_CP080764.1"/>
</dbReference>
<feature type="transmembrane region" description="Helical" evidence="1">
    <location>
        <begin position="7"/>
        <end position="28"/>
    </location>
</feature>
<accession>A0ABX8YD09</accession>
<dbReference type="EMBL" id="CP080764">
    <property type="protein sequence ID" value="QYY43608.1"/>
    <property type="molecule type" value="Genomic_DNA"/>
</dbReference>
<proteinExistence type="predicted"/>
<feature type="transmembrane region" description="Helical" evidence="1">
    <location>
        <begin position="34"/>
        <end position="51"/>
    </location>
</feature>
<sequence length="55" mass="6276">MNTEKFVANRIDITFTAMFGASFSAIFLNETLHFVVFLTLLFVATGIIIVNREKY</sequence>